<dbReference type="EMBL" id="CP036426">
    <property type="protein sequence ID" value="QDV34549.1"/>
    <property type="molecule type" value="Genomic_DNA"/>
</dbReference>
<dbReference type="InterPro" id="IPR011041">
    <property type="entry name" value="Quinoprot_gluc/sorb_DH_b-prop"/>
</dbReference>
<dbReference type="OrthoDB" id="176168at2"/>
<dbReference type="KEGG" id="tpla:ElP_24390"/>
<keyword evidence="2" id="KW-0732">Signal</keyword>
<evidence type="ECO:0000256" key="2">
    <source>
        <dbReference type="SAM" id="SignalP"/>
    </source>
</evidence>
<dbReference type="SUPFAM" id="SSF50952">
    <property type="entry name" value="Soluble quinoprotein glucose dehydrogenase"/>
    <property type="match status" value="1"/>
</dbReference>
<evidence type="ECO:0000256" key="1">
    <source>
        <dbReference type="SAM" id="MobiDB-lite"/>
    </source>
</evidence>
<feature type="compositionally biased region" description="Basic and acidic residues" evidence="1">
    <location>
        <begin position="475"/>
        <end position="493"/>
    </location>
</feature>
<gene>
    <name evidence="4" type="ORF">ElP_24390</name>
</gene>
<dbReference type="InterPro" id="IPR011042">
    <property type="entry name" value="6-blade_b-propeller_TolB-like"/>
</dbReference>
<feature type="signal peptide" evidence="2">
    <location>
        <begin position="1"/>
        <end position="26"/>
    </location>
</feature>
<dbReference type="Gene3D" id="2.120.10.30">
    <property type="entry name" value="TolB, C-terminal domain"/>
    <property type="match status" value="1"/>
</dbReference>
<dbReference type="Proteomes" id="UP000317835">
    <property type="component" value="Chromosome"/>
</dbReference>
<dbReference type="Pfam" id="PF23500">
    <property type="entry name" value="DUF7133"/>
    <property type="match status" value="1"/>
</dbReference>
<protein>
    <recommendedName>
        <fullName evidence="3">DUF7133 domain-containing protein</fullName>
    </recommendedName>
</protein>
<dbReference type="RefSeq" id="WP_145269518.1">
    <property type="nucleotide sequence ID" value="NZ_CP036426.1"/>
</dbReference>
<name>A0A518H122_9BACT</name>
<sequence precursor="true">MGDGALRIGHRIAALAPVLLLGAALACPATGQGPEASGYLADRLPLPADVLPSCMAVRPDGTLVVGSMDGDVLLVVDEDGDGIPETYRRWAGTLPHWPLGMAVEGDEVVISTRSALLRLADDDGDGWAERWTTVTDAWDVTRDHHDWTTGIARWTDGSYVVSPVTDDVRERSVEGRHHLRGKAIAVDPDDGSVEVLAGGLRYPTGWATRSRDGLVFFTDNQGQQKTNCEINVLRPGHWYGYPSQADPPSGPEDAEPYTPAVLIPYPWARSVNGLAFAETGGEFGPLEGQLVLCEYNHRFILRATLEEVDGQIQGACYPFLGGLLGPLTLAFAPDGTLYVGSIREPSWGGEAEQGAIYRVRPTGQPAFGILEANAEPDGFTLRFLAEPPDPDLALDPARYSLRRYHHEFQGSYHSPPTDVEPLSVASVSPGDDARSVRLAVREPLIPGRIYEIRADLPGAEPDISHYTMNRVPSPAKEDPTRVRNDAERRREKE</sequence>
<dbReference type="PANTHER" id="PTHR33546:SF1">
    <property type="entry name" value="LARGE, MULTIFUNCTIONAL SECRETED PROTEIN"/>
    <property type="match status" value="1"/>
</dbReference>
<feature type="chain" id="PRO_5021930766" description="DUF7133 domain-containing protein" evidence="2">
    <location>
        <begin position="27"/>
        <end position="493"/>
    </location>
</feature>
<evidence type="ECO:0000259" key="3">
    <source>
        <dbReference type="Pfam" id="PF23500"/>
    </source>
</evidence>
<keyword evidence="5" id="KW-1185">Reference proteome</keyword>
<evidence type="ECO:0000313" key="4">
    <source>
        <dbReference type="EMBL" id="QDV34549.1"/>
    </source>
</evidence>
<dbReference type="PANTHER" id="PTHR33546">
    <property type="entry name" value="LARGE, MULTIFUNCTIONAL SECRETED PROTEIN-RELATED"/>
    <property type="match status" value="1"/>
</dbReference>
<dbReference type="PROSITE" id="PS51257">
    <property type="entry name" value="PROKAR_LIPOPROTEIN"/>
    <property type="match status" value="1"/>
</dbReference>
<organism evidence="4 5">
    <name type="scientific">Tautonia plasticadhaerens</name>
    <dbReference type="NCBI Taxonomy" id="2527974"/>
    <lineage>
        <taxon>Bacteria</taxon>
        <taxon>Pseudomonadati</taxon>
        <taxon>Planctomycetota</taxon>
        <taxon>Planctomycetia</taxon>
        <taxon>Isosphaerales</taxon>
        <taxon>Isosphaeraceae</taxon>
        <taxon>Tautonia</taxon>
    </lineage>
</organism>
<evidence type="ECO:0000313" key="5">
    <source>
        <dbReference type="Proteomes" id="UP000317835"/>
    </source>
</evidence>
<feature type="domain" description="DUF7133" evidence="3">
    <location>
        <begin position="68"/>
        <end position="339"/>
    </location>
</feature>
<proteinExistence type="predicted"/>
<feature type="region of interest" description="Disordered" evidence="1">
    <location>
        <begin position="460"/>
        <end position="493"/>
    </location>
</feature>
<reference evidence="4 5" key="1">
    <citation type="submission" date="2019-02" db="EMBL/GenBank/DDBJ databases">
        <title>Deep-cultivation of Planctomycetes and their phenomic and genomic characterization uncovers novel biology.</title>
        <authorList>
            <person name="Wiegand S."/>
            <person name="Jogler M."/>
            <person name="Boedeker C."/>
            <person name="Pinto D."/>
            <person name="Vollmers J."/>
            <person name="Rivas-Marin E."/>
            <person name="Kohn T."/>
            <person name="Peeters S.H."/>
            <person name="Heuer A."/>
            <person name="Rast P."/>
            <person name="Oberbeckmann S."/>
            <person name="Bunk B."/>
            <person name="Jeske O."/>
            <person name="Meyerdierks A."/>
            <person name="Storesund J.E."/>
            <person name="Kallscheuer N."/>
            <person name="Luecker S."/>
            <person name="Lage O.M."/>
            <person name="Pohl T."/>
            <person name="Merkel B.J."/>
            <person name="Hornburger P."/>
            <person name="Mueller R.-W."/>
            <person name="Bruemmer F."/>
            <person name="Labrenz M."/>
            <person name="Spormann A.M."/>
            <person name="Op den Camp H."/>
            <person name="Overmann J."/>
            <person name="Amann R."/>
            <person name="Jetten M.S.M."/>
            <person name="Mascher T."/>
            <person name="Medema M.H."/>
            <person name="Devos D.P."/>
            <person name="Kaster A.-K."/>
            <person name="Ovreas L."/>
            <person name="Rohde M."/>
            <person name="Galperin M.Y."/>
            <person name="Jogler C."/>
        </authorList>
    </citation>
    <scope>NUCLEOTIDE SEQUENCE [LARGE SCALE GENOMIC DNA]</scope>
    <source>
        <strain evidence="4 5">ElP</strain>
    </source>
</reference>
<dbReference type="AlphaFoldDB" id="A0A518H122"/>
<accession>A0A518H122</accession>
<dbReference type="InterPro" id="IPR055557">
    <property type="entry name" value="DUF7133"/>
</dbReference>